<name>A0ABW4A1P5_9ACTN</name>
<feature type="domain" description="DUF7134" evidence="12">
    <location>
        <begin position="47"/>
        <end position="199"/>
    </location>
</feature>
<keyword evidence="3" id="KW-0597">Phosphoprotein</keyword>
<dbReference type="EMBL" id="JBHTMK010000004">
    <property type="protein sequence ID" value="MFD1364190.1"/>
    <property type="molecule type" value="Genomic_DNA"/>
</dbReference>
<dbReference type="RefSeq" id="WP_317793894.1">
    <property type="nucleotide sequence ID" value="NZ_AP028461.1"/>
</dbReference>
<evidence type="ECO:0000256" key="4">
    <source>
        <dbReference type="ARBA" id="ARBA00022679"/>
    </source>
</evidence>
<dbReference type="InterPro" id="IPR050482">
    <property type="entry name" value="Sensor_HK_TwoCompSys"/>
</dbReference>
<keyword evidence="9" id="KW-0812">Transmembrane</keyword>
<dbReference type="EC" id="2.7.13.3" evidence="2"/>
<evidence type="ECO:0000256" key="8">
    <source>
        <dbReference type="ARBA" id="ARBA00023012"/>
    </source>
</evidence>
<evidence type="ECO:0000256" key="9">
    <source>
        <dbReference type="SAM" id="Phobius"/>
    </source>
</evidence>
<evidence type="ECO:0000256" key="7">
    <source>
        <dbReference type="ARBA" id="ARBA00022840"/>
    </source>
</evidence>
<dbReference type="Pfam" id="PF07730">
    <property type="entry name" value="HisKA_3"/>
    <property type="match status" value="2"/>
</dbReference>
<dbReference type="InterPro" id="IPR003594">
    <property type="entry name" value="HATPase_dom"/>
</dbReference>
<dbReference type="CDD" id="cd16917">
    <property type="entry name" value="HATPase_UhpB-NarQ-NarX-like"/>
    <property type="match status" value="1"/>
</dbReference>
<accession>A0ABW4A1P5</accession>
<evidence type="ECO:0000256" key="3">
    <source>
        <dbReference type="ARBA" id="ARBA00022553"/>
    </source>
</evidence>
<dbReference type="PANTHER" id="PTHR24421">
    <property type="entry name" value="NITRATE/NITRITE SENSOR PROTEIN NARX-RELATED"/>
    <property type="match status" value="1"/>
</dbReference>
<protein>
    <recommendedName>
        <fullName evidence="2">histidine kinase</fullName>
        <ecNumber evidence="2">2.7.13.3</ecNumber>
    </recommendedName>
</protein>
<dbReference type="Pfam" id="PF23539">
    <property type="entry name" value="DUF7134"/>
    <property type="match status" value="2"/>
</dbReference>
<dbReference type="Gene3D" id="1.20.5.1930">
    <property type="match status" value="2"/>
</dbReference>
<dbReference type="PANTHER" id="PTHR24421:SF10">
    <property type="entry name" value="NITRATE_NITRITE SENSOR PROTEIN NARQ"/>
    <property type="match status" value="1"/>
</dbReference>
<dbReference type="Pfam" id="PF02518">
    <property type="entry name" value="HATPase_c"/>
    <property type="match status" value="1"/>
</dbReference>
<feature type="domain" description="Signal transduction histidine kinase subgroup 3 dimerisation and phosphoacceptor" evidence="11">
    <location>
        <begin position="217"/>
        <end position="280"/>
    </location>
</feature>
<feature type="transmembrane region" description="Helical" evidence="9">
    <location>
        <begin position="423"/>
        <end position="442"/>
    </location>
</feature>
<evidence type="ECO:0000256" key="1">
    <source>
        <dbReference type="ARBA" id="ARBA00000085"/>
    </source>
</evidence>
<evidence type="ECO:0000256" key="2">
    <source>
        <dbReference type="ARBA" id="ARBA00012438"/>
    </source>
</evidence>
<comment type="catalytic activity">
    <reaction evidence="1">
        <text>ATP + protein L-histidine = ADP + protein N-phospho-L-histidine.</text>
        <dbReference type="EC" id="2.7.13.3"/>
    </reaction>
</comment>
<feature type="domain" description="DUF7134" evidence="12">
    <location>
        <begin position="330"/>
        <end position="444"/>
    </location>
</feature>
<reference evidence="14" key="1">
    <citation type="journal article" date="2019" name="Int. J. Syst. Evol. Microbiol.">
        <title>The Global Catalogue of Microorganisms (GCM) 10K type strain sequencing project: providing services to taxonomists for standard genome sequencing and annotation.</title>
        <authorList>
            <consortium name="The Broad Institute Genomics Platform"/>
            <consortium name="The Broad Institute Genome Sequencing Center for Infectious Disease"/>
            <person name="Wu L."/>
            <person name="Ma J."/>
        </authorList>
    </citation>
    <scope>NUCLEOTIDE SEQUENCE [LARGE SCALE GENOMIC DNA]</scope>
    <source>
        <strain evidence="14">CCM 7526</strain>
    </source>
</reference>
<keyword evidence="6 13" id="KW-0418">Kinase</keyword>
<feature type="transmembrane region" description="Helical" evidence="9">
    <location>
        <begin position="145"/>
        <end position="165"/>
    </location>
</feature>
<dbReference type="Proteomes" id="UP001597183">
    <property type="component" value="Unassembled WGS sequence"/>
</dbReference>
<gene>
    <name evidence="13" type="ORF">ACFQ5G_02410</name>
</gene>
<comment type="caution">
    <text evidence="13">The sequence shown here is derived from an EMBL/GenBank/DDBJ whole genome shotgun (WGS) entry which is preliminary data.</text>
</comment>
<sequence>MFSGRHPRHQPRRRNTGVGQTFEAPFAAAMAEAGQSMSTRGRPRLRRAADSFLIFLLLLYWYMDFYEYVDEVDGTSGATAAAIFSLAARHRHPVIVFMIEFTYAYLVKIPPELMFVEDPDGLAEFCLVLTLYEVARRCSSKVSMFALTACPIASSILGRLTFNIYYDNSWYTFIDYLERYSTAVIPFGVVWIFGYSRRQSVQAREAESAAAAVRRAERQQTGRELHDVVSHTVAAMLLQAAGARAVLPDQPERARVALDRVQDAGVQTMAELRRMLGVLRLNTDTDSKNHTFVRKYFSGPLPRAIDVPLISVAFYVDFRWWISEINDPITRWVFVVLDAAVVLTLVARWRWPVEVFLIQILYAVTFVHMVLDSVYLVGVLIALYSLAAGGSRTASIPAAVVCAGYFMVHTSDQEIADFPVDPIVLVPSSGGAAAIWVLGFWMRQANQARAAREQHEQARRDERLRAARDLHDIVSHTVTVMLMQAAGARAVLTRDPERARQTLDTVQEAGVRAMGELRQMLEVMRLDADDADGAGGDSLHQPGLDQLEVLVDGMRDTGLTISVRVDGTPARLDRSVDVTAYRVVQEALTNTTKHGTPGCAVAVVLDWRSDGLRITITDHGGEKRRRRRIVIPSTGNGLIGLRERVTAIGGELSAEPGADGFVVTATLPITTAAENHAA</sequence>
<evidence type="ECO:0000256" key="6">
    <source>
        <dbReference type="ARBA" id="ARBA00022777"/>
    </source>
</evidence>
<dbReference type="SUPFAM" id="SSF55874">
    <property type="entry name" value="ATPase domain of HSP90 chaperone/DNA topoisomerase II/histidine kinase"/>
    <property type="match status" value="1"/>
</dbReference>
<keyword evidence="9" id="KW-1133">Transmembrane helix</keyword>
<feature type="domain" description="Histidine kinase/HSP90-like ATPase" evidence="10">
    <location>
        <begin position="579"/>
        <end position="670"/>
    </location>
</feature>
<feature type="transmembrane region" description="Helical" evidence="9">
    <location>
        <begin position="177"/>
        <end position="195"/>
    </location>
</feature>
<organism evidence="13 14">
    <name type="scientific">Actinoplanes sichuanensis</name>
    <dbReference type="NCBI Taxonomy" id="512349"/>
    <lineage>
        <taxon>Bacteria</taxon>
        <taxon>Bacillati</taxon>
        <taxon>Actinomycetota</taxon>
        <taxon>Actinomycetes</taxon>
        <taxon>Micromonosporales</taxon>
        <taxon>Micromonosporaceae</taxon>
        <taxon>Actinoplanes</taxon>
    </lineage>
</organism>
<keyword evidence="4" id="KW-0808">Transferase</keyword>
<evidence type="ECO:0000259" key="12">
    <source>
        <dbReference type="Pfam" id="PF23539"/>
    </source>
</evidence>
<keyword evidence="7" id="KW-0067">ATP-binding</keyword>
<evidence type="ECO:0000313" key="13">
    <source>
        <dbReference type="EMBL" id="MFD1364190.1"/>
    </source>
</evidence>
<evidence type="ECO:0000259" key="11">
    <source>
        <dbReference type="Pfam" id="PF07730"/>
    </source>
</evidence>
<feature type="transmembrane region" description="Helical" evidence="9">
    <location>
        <begin position="394"/>
        <end position="411"/>
    </location>
</feature>
<keyword evidence="8" id="KW-0902">Two-component regulatory system</keyword>
<evidence type="ECO:0000313" key="14">
    <source>
        <dbReference type="Proteomes" id="UP001597183"/>
    </source>
</evidence>
<dbReference type="InterPro" id="IPR036890">
    <property type="entry name" value="HATPase_C_sf"/>
</dbReference>
<feature type="transmembrane region" description="Helical" evidence="9">
    <location>
        <begin position="329"/>
        <end position="349"/>
    </location>
</feature>
<feature type="transmembrane region" description="Helical" evidence="9">
    <location>
        <begin position="361"/>
        <end position="387"/>
    </location>
</feature>
<dbReference type="InterPro" id="IPR055558">
    <property type="entry name" value="DUF7134"/>
</dbReference>
<evidence type="ECO:0000256" key="5">
    <source>
        <dbReference type="ARBA" id="ARBA00022741"/>
    </source>
</evidence>
<keyword evidence="14" id="KW-1185">Reference proteome</keyword>
<dbReference type="GO" id="GO:0016301">
    <property type="term" value="F:kinase activity"/>
    <property type="evidence" value="ECO:0007669"/>
    <property type="project" value="UniProtKB-KW"/>
</dbReference>
<keyword evidence="5" id="KW-0547">Nucleotide-binding</keyword>
<proteinExistence type="predicted"/>
<keyword evidence="9" id="KW-0472">Membrane</keyword>
<dbReference type="InterPro" id="IPR011712">
    <property type="entry name" value="Sig_transdc_His_kin_sub3_dim/P"/>
</dbReference>
<dbReference type="Gene3D" id="3.30.565.10">
    <property type="entry name" value="Histidine kinase-like ATPase, C-terminal domain"/>
    <property type="match status" value="1"/>
</dbReference>
<feature type="domain" description="Signal transduction histidine kinase subgroup 3 dimerisation and phosphoacceptor" evidence="11">
    <location>
        <begin position="462"/>
        <end position="525"/>
    </location>
</feature>
<evidence type="ECO:0000259" key="10">
    <source>
        <dbReference type="Pfam" id="PF02518"/>
    </source>
</evidence>